<gene>
    <name evidence="1" type="ORF">NC653_032011</name>
</gene>
<comment type="caution">
    <text evidence="1">The sequence shown here is derived from an EMBL/GenBank/DDBJ whole genome shotgun (WGS) entry which is preliminary data.</text>
</comment>
<name>A0AAD6Q288_9ROSI</name>
<protein>
    <submittedName>
        <fullName evidence="1">Uncharacterized protein</fullName>
    </submittedName>
</protein>
<evidence type="ECO:0000313" key="2">
    <source>
        <dbReference type="Proteomes" id="UP001164929"/>
    </source>
</evidence>
<dbReference type="EMBL" id="JAQIZT010000013">
    <property type="protein sequence ID" value="KAJ6976342.1"/>
    <property type="molecule type" value="Genomic_DNA"/>
</dbReference>
<evidence type="ECO:0000313" key="1">
    <source>
        <dbReference type="EMBL" id="KAJ6976342.1"/>
    </source>
</evidence>
<dbReference type="Proteomes" id="UP001164929">
    <property type="component" value="Chromosome 13"/>
</dbReference>
<reference evidence="1" key="1">
    <citation type="journal article" date="2023" name="Mol. Ecol. Resour.">
        <title>Chromosome-level genome assembly of a triploid poplar Populus alba 'Berolinensis'.</title>
        <authorList>
            <person name="Chen S."/>
            <person name="Yu Y."/>
            <person name="Wang X."/>
            <person name="Wang S."/>
            <person name="Zhang T."/>
            <person name="Zhou Y."/>
            <person name="He R."/>
            <person name="Meng N."/>
            <person name="Wang Y."/>
            <person name="Liu W."/>
            <person name="Liu Z."/>
            <person name="Liu J."/>
            <person name="Guo Q."/>
            <person name="Huang H."/>
            <person name="Sederoff R.R."/>
            <person name="Wang G."/>
            <person name="Qu G."/>
            <person name="Chen S."/>
        </authorList>
    </citation>
    <scope>NUCLEOTIDE SEQUENCE</scope>
    <source>
        <strain evidence="1">SC-2020</strain>
    </source>
</reference>
<accession>A0AAD6Q288</accession>
<sequence>MERLWRFDVDYEAQEDYMRPRREWWRSMVMRLCKSRKNGAEDDIKEYIKASSYLGSSPTASNHESRLSNERDTMQHSLYTGHIKVKCDPNICIKNTSPKSKSCFARESADGDVWLLYPICCIKRGEQECGRFADEAFSLELAIVNYTQGDLSIQDYYSGFLTLWNDYSDLGTAKISAEGVSDRWIALKLFSRVSGGCFTWSSVESVLHDDDVRSGLTTDPMRVPDQNVHNYRSDRWIALKLFSRVSGGCFTWSSVESVLHDDDVRSDRWIALKLFSRVSGGCFTWSSVESVLHDDDVRSGLTTDPMRVPDQNVHNYRSDRWIALKLFSRVSGGCFTWSSVESVHNYRSDRWIALKFFHEFPEAVLHGVALNRFATTTMRSGGLTTDPMRVPDQKVHNYRSDRWIALKLFSRVSGGCFTWSSVESVCHSDDARESVLHDDDVRSGLTTDPMRVPDQKVHNYRSDRWIALKLFSRVSGGYRSDRWIALKLFSRVSGGCFTWSSVESVLHDDDVRSGLTTDPMRVPDQNVHNYRSDRWIALKLFSRVSGGCFTWSSVESVLHDDDVRSGLTTDPMRVPDQKVHNYRSDRWIALKLFSRVSGGCFTWSSVESVHNYRSDRWIALKLFSRVSGGCFTWSSVESVLHDDDVRSGLTTDPMRVPDQNVHNYRSDRWIALKLFSRVSGGCFTWSSVESVLHDDDVRSGLTTDPMRVPDQNVHNYRSDRWIALKLFSRVFGGCFTWSSVESVCHDDDAVQRAIRPTHEVPVQKVHNYRSDRWIALKLFSRVSGGCFTWSSVESVLHDDDVSRGIGAARRRCRSGLTTDPMRVPDQNVHNYRSDRWIALKLFSRVSGGCFTWSSVESVCTPTMPVGPYHRPDESDRWIALKLFSRVSGGCFTWSSVESVCTTTMRSGGLTTDPMRVPVQKVHNYRSDRWIALKLFSRRESVCTTTMRSAAIRPTHEVPDQKVHNYRSDRWIALKLFSRVSGGCFTWSSVESVLHDDDVRSGLTTDPMRVPDQNVHNYRSDRWIALKLFSRRESVLHDDDVRSGLTTDPMRVPDQNVHNYRSDRWIALKLFSRVSGGCFTWSSVESVLHDDDVRSGLTPTR</sequence>
<keyword evidence="2" id="KW-1185">Reference proteome</keyword>
<dbReference type="AlphaFoldDB" id="A0AAD6Q288"/>
<proteinExistence type="predicted"/>
<organism evidence="1 2">
    <name type="scientific">Populus alba x Populus x berolinensis</name>
    <dbReference type="NCBI Taxonomy" id="444605"/>
    <lineage>
        <taxon>Eukaryota</taxon>
        <taxon>Viridiplantae</taxon>
        <taxon>Streptophyta</taxon>
        <taxon>Embryophyta</taxon>
        <taxon>Tracheophyta</taxon>
        <taxon>Spermatophyta</taxon>
        <taxon>Magnoliopsida</taxon>
        <taxon>eudicotyledons</taxon>
        <taxon>Gunneridae</taxon>
        <taxon>Pentapetalae</taxon>
        <taxon>rosids</taxon>
        <taxon>fabids</taxon>
        <taxon>Malpighiales</taxon>
        <taxon>Salicaceae</taxon>
        <taxon>Saliceae</taxon>
        <taxon>Populus</taxon>
    </lineage>
</organism>